<evidence type="ECO:0000313" key="1">
    <source>
        <dbReference type="EMBL" id="KAJ1939546.1"/>
    </source>
</evidence>
<comment type="caution">
    <text evidence="1">The sequence shown here is derived from an EMBL/GenBank/DDBJ whole genome shotgun (WGS) entry which is preliminary data.</text>
</comment>
<proteinExistence type="predicted"/>
<feature type="non-terminal residue" evidence="1">
    <location>
        <position position="150"/>
    </location>
</feature>
<evidence type="ECO:0000313" key="2">
    <source>
        <dbReference type="Proteomes" id="UP001150603"/>
    </source>
</evidence>
<gene>
    <name evidence="1" type="ORF">FBU59_004085</name>
</gene>
<dbReference type="Proteomes" id="UP001150603">
    <property type="component" value="Unassembled WGS sequence"/>
</dbReference>
<dbReference type="EMBL" id="JANBPW010002811">
    <property type="protein sequence ID" value="KAJ1939546.1"/>
    <property type="molecule type" value="Genomic_DNA"/>
</dbReference>
<organism evidence="1 2">
    <name type="scientific">Linderina macrospora</name>
    <dbReference type="NCBI Taxonomy" id="4868"/>
    <lineage>
        <taxon>Eukaryota</taxon>
        <taxon>Fungi</taxon>
        <taxon>Fungi incertae sedis</taxon>
        <taxon>Zoopagomycota</taxon>
        <taxon>Kickxellomycotina</taxon>
        <taxon>Kickxellomycetes</taxon>
        <taxon>Kickxellales</taxon>
        <taxon>Kickxellaceae</taxon>
        <taxon>Linderina</taxon>
    </lineage>
</organism>
<sequence>MTDRKIKDANSKRRRVGSTADEQPAVSKTVDVVEKAEEEADKTLTSTTPEASLADGKVSQMKRLRINDKDREEAVEDTKASLGNDEATKIKKPRVAKKDDDDIFEDTEATAAVANVPENMVEDTDKPEEEETMADDTSKPVVDEVNGDSA</sequence>
<accession>A0ACC1J6S6</accession>
<keyword evidence="2" id="KW-1185">Reference proteome</keyword>
<protein>
    <submittedName>
        <fullName evidence="1">Uncharacterized protein</fullName>
    </submittedName>
</protein>
<reference evidence="1" key="1">
    <citation type="submission" date="2022-07" db="EMBL/GenBank/DDBJ databases">
        <title>Phylogenomic reconstructions and comparative analyses of Kickxellomycotina fungi.</title>
        <authorList>
            <person name="Reynolds N.K."/>
            <person name="Stajich J.E."/>
            <person name="Barry K."/>
            <person name="Grigoriev I.V."/>
            <person name="Crous P."/>
            <person name="Smith M.E."/>
        </authorList>
    </citation>
    <scope>NUCLEOTIDE SEQUENCE</scope>
    <source>
        <strain evidence="1">NRRL 5244</strain>
    </source>
</reference>
<name>A0ACC1J6S6_9FUNG</name>